<protein>
    <submittedName>
        <fullName evidence="5">SDR family NAD(P)-dependent oxidoreductase</fullName>
    </submittedName>
</protein>
<dbReference type="SUPFAM" id="SSF51735">
    <property type="entry name" value="NAD(P)-binding Rossmann-fold domains"/>
    <property type="match status" value="1"/>
</dbReference>
<dbReference type="PRINTS" id="PR00081">
    <property type="entry name" value="GDHRDH"/>
</dbReference>
<sequence>MKLAVISGGSRGLGAELCRQCVDAGFELLEFSRSAPHAFSVACDFTDSLSVARIVAEHLAPLAARTDLSELVVLSNAAMLEPIGPVSRQAPAAVQANLNANLVAAILFMGEAVRAFQQHPARKTLVSLSSGAALKGRAGWSLYCAAKAGLDNFIRALALEQALEAAPFRALSVDPGVMDTDMQAEIRAASAEDFPSVERFHALLREGELRTPQSIAGAIRRIVAGEHEGGARLVAADFL</sequence>
<dbReference type="InterPro" id="IPR020904">
    <property type="entry name" value="Sc_DH/Rdtase_CS"/>
</dbReference>
<dbReference type="InterPro" id="IPR036291">
    <property type="entry name" value="NAD(P)-bd_dom_sf"/>
</dbReference>
<evidence type="ECO:0000256" key="1">
    <source>
        <dbReference type="ARBA" id="ARBA00004496"/>
    </source>
</evidence>
<dbReference type="PANTHER" id="PTHR44085:SF2">
    <property type="entry name" value="SEPIAPTERIN REDUCTASE"/>
    <property type="match status" value="1"/>
</dbReference>
<evidence type="ECO:0000313" key="5">
    <source>
        <dbReference type="EMBL" id="NSL55778.1"/>
    </source>
</evidence>
<accession>A0ABX2IND2</accession>
<reference evidence="5 6" key="1">
    <citation type="submission" date="2020-06" db="EMBL/GenBank/DDBJ databases">
        <title>Draft genome of Uliginosibacterium sp. IMCC34675.</title>
        <authorList>
            <person name="Song J."/>
        </authorList>
    </citation>
    <scope>NUCLEOTIDE SEQUENCE [LARGE SCALE GENOMIC DNA]</scope>
    <source>
        <strain evidence="5 6">IMCC34675</strain>
    </source>
</reference>
<gene>
    <name evidence="5" type="ORF">HJ583_012135</name>
</gene>
<keyword evidence="2" id="KW-0963">Cytoplasm</keyword>
<evidence type="ECO:0000256" key="3">
    <source>
        <dbReference type="ARBA" id="ARBA00022857"/>
    </source>
</evidence>
<comment type="subcellular location">
    <subcellularLocation>
        <location evidence="1">Cytoplasm</location>
    </subcellularLocation>
</comment>
<dbReference type="Gene3D" id="3.40.50.720">
    <property type="entry name" value="NAD(P)-binding Rossmann-like Domain"/>
    <property type="match status" value="1"/>
</dbReference>
<dbReference type="RefSeq" id="WP_170022174.1">
    <property type="nucleotide sequence ID" value="NZ_JABCSC020000003.1"/>
</dbReference>
<dbReference type="InterPro" id="IPR051721">
    <property type="entry name" value="Biopterin_syn/organic_redct"/>
</dbReference>
<name>A0ABX2IND2_9RHOO</name>
<keyword evidence="4" id="KW-0560">Oxidoreductase</keyword>
<evidence type="ECO:0000313" key="6">
    <source>
        <dbReference type="Proteomes" id="UP000778523"/>
    </source>
</evidence>
<dbReference type="Proteomes" id="UP000778523">
    <property type="component" value="Unassembled WGS sequence"/>
</dbReference>
<dbReference type="EMBL" id="JABCSC020000003">
    <property type="protein sequence ID" value="NSL55778.1"/>
    <property type="molecule type" value="Genomic_DNA"/>
</dbReference>
<evidence type="ECO:0000256" key="2">
    <source>
        <dbReference type="ARBA" id="ARBA00022490"/>
    </source>
</evidence>
<evidence type="ECO:0000256" key="4">
    <source>
        <dbReference type="ARBA" id="ARBA00023002"/>
    </source>
</evidence>
<dbReference type="PROSITE" id="PS00061">
    <property type="entry name" value="ADH_SHORT"/>
    <property type="match status" value="1"/>
</dbReference>
<keyword evidence="6" id="KW-1185">Reference proteome</keyword>
<organism evidence="5 6">
    <name type="scientific">Uliginosibacterium aquaticum</name>
    <dbReference type="NCBI Taxonomy" id="2731212"/>
    <lineage>
        <taxon>Bacteria</taxon>
        <taxon>Pseudomonadati</taxon>
        <taxon>Pseudomonadota</taxon>
        <taxon>Betaproteobacteria</taxon>
        <taxon>Rhodocyclales</taxon>
        <taxon>Zoogloeaceae</taxon>
        <taxon>Uliginosibacterium</taxon>
    </lineage>
</organism>
<proteinExistence type="predicted"/>
<keyword evidence="3" id="KW-0521">NADP</keyword>
<dbReference type="PANTHER" id="PTHR44085">
    <property type="entry name" value="SEPIAPTERIN REDUCTASE"/>
    <property type="match status" value="1"/>
</dbReference>
<comment type="caution">
    <text evidence="5">The sequence shown here is derived from an EMBL/GenBank/DDBJ whole genome shotgun (WGS) entry which is preliminary data.</text>
</comment>
<dbReference type="InterPro" id="IPR002347">
    <property type="entry name" value="SDR_fam"/>
</dbReference>
<dbReference type="Pfam" id="PF00106">
    <property type="entry name" value="adh_short"/>
    <property type="match status" value="1"/>
</dbReference>